<dbReference type="RefSeq" id="WP_124329919.1">
    <property type="nucleotide sequence ID" value="NZ_BEXT01000001.1"/>
</dbReference>
<reference evidence="3" key="1">
    <citation type="submission" date="2017-11" db="EMBL/GenBank/DDBJ databases">
        <authorList>
            <person name="Watanabe M."/>
            <person name="Kojima H."/>
        </authorList>
    </citation>
    <scope>NUCLEOTIDE SEQUENCE [LARGE SCALE GENOMIC DNA]</scope>
    <source>
        <strain evidence="3">Tokyo 01</strain>
    </source>
</reference>
<gene>
    <name evidence="2" type="ORF">DENIS_3745</name>
</gene>
<keyword evidence="3" id="KW-1185">Reference proteome</keyword>
<dbReference type="AlphaFoldDB" id="A0A401G0L5"/>
<dbReference type="OrthoDB" id="5422222at2"/>
<evidence type="ECO:0000313" key="2">
    <source>
        <dbReference type="EMBL" id="GBC62768.1"/>
    </source>
</evidence>
<feature type="signal peptide" evidence="1">
    <location>
        <begin position="1"/>
        <end position="30"/>
    </location>
</feature>
<accession>A0A401G0L5</accession>
<comment type="caution">
    <text evidence="2">The sequence shown here is derived from an EMBL/GenBank/DDBJ whole genome shotgun (WGS) entry which is preliminary data.</text>
</comment>
<reference evidence="3" key="2">
    <citation type="submission" date="2019-01" db="EMBL/GenBank/DDBJ databases">
        <title>Genome sequence of Desulfonema ishimotonii strain Tokyo 01.</title>
        <authorList>
            <person name="Fukui M."/>
        </authorList>
    </citation>
    <scope>NUCLEOTIDE SEQUENCE [LARGE SCALE GENOMIC DNA]</scope>
    <source>
        <strain evidence="3">Tokyo 01</strain>
    </source>
</reference>
<evidence type="ECO:0000313" key="3">
    <source>
        <dbReference type="Proteomes" id="UP000288096"/>
    </source>
</evidence>
<evidence type="ECO:0000256" key="1">
    <source>
        <dbReference type="SAM" id="SignalP"/>
    </source>
</evidence>
<evidence type="ECO:0008006" key="4">
    <source>
        <dbReference type="Google" id="ProtNLM"/>
    </source>
</evidence>
<keyword evidence="1" id="KW-0732">Signal</keyword>
<dbReference type="PROSITE" id="PS51257">
    <property type="entry name" value="PROKAR_LIPOPROTEIN"/>
    <property type="match status" value="1"/>
</dbReference>
<protein>
    <recommendedName>
        <fullName evidence="4">Flagellar assembly protein T C-terminal domain-containing protein</fullName>
    </recommendedName>
</protein>
<proteinExistence type="predicted"/>
<organism evidence="2 3">
    <name type="scientific">Desulfonema ishimotonii</name>
    <dbReference type="NCBI Taxonomy" id="45657"/>
    <lineage>
        <taxon>Bacteria</taxon>
        <taxon>Pseudomonadati</taxon>
        <taxon>Thermodesulfobacteriota</taxon>
        <taxon>Desulfobacteria</taxon>
        <taxon>Desulfobacterales</taxon>
        <taxon>Desulfococcaceae</taxon>
        <taxon>Desulfonema</taxon>
    </lineage>
</organism>
<sequence length="315" mass="34416">MNDSKPCRPMLGLAAALCMALFPLMSGCTAVSAVKEKTREIADVVTFSDHHIKKVGIAPFDNRTFISSQDFETIFHSRFIETLADECPDVLWIKPGDAAYPPELMELPREELSGRLDNLGLAKLGKTLGLNTIVVVRAVEVDAEEKEKGILFLRDTRYFGTAQISVAAYNVGTGAKLLDESLSREAEVDGAEFDAIEAGDESGVYELSDVLEELAVNAGEKLCKAVEAQRWEGYVHAVEGDRITLSFGREAGLRAGEVLAVYDESEILENKFGQRFFIPGEKVGEIKITEIFVGKARATAISDNGIRPGSLVRPR</sequence>
<dbReference type="Proteomes" id="UP000288096">
    <property type="component" value="Unassembled WGS sequence"/>
</dbReference>
<dbReference type="EMBL" id="BEXT01000001">
    <property type="protein sequence ID" value="GBC62768.1"/>
    <property type="molecule type" value="Genomic_DNA"/>
</dbReference>
<feature type="chain" id="PRO_5019103154" description="Flagellar assembly protein T C-terminal domain-containing protein" evidence="1">
    <location>
        <begin position="31"/>
        <end position="315"/>
    </location>
</feature>
<name>A0A401G0L5_9BACT</name>